<proteinExistence type="predicted"/>
<feature type="compositionally biased region" description="Polar residues" evidence="1">
    <location>
        <begin position="137"/>
        <end position="155"/>
    </location>
</feature>
<dbReference type="AlphaFoldDB" id="A0A6D2KVI8"/>
<feature type="region of interest" description="Disordered" evidence="1">
    <location>
        <begin position="137"/>
        <end position="170"/>
    </location>
</feature>
<name>A0A6D2KVI8_9BRAS</name>
<comment type="caution">
    <text evidence="2">The sequence shown here is derived from an EMBL/GenBank/DDBJ whole genome shotgun (WGS) entry which is preliminary data.</text>
</comment>
<organism evidence="2 3">
    <name type="scientific">Microthlaspi erraticum</name>
    <dbReference type="NCBI Taxonomy" id="1685480"/>
    <lineage>
        <taxon>Eukaryota</taxon>
        <taxon>Viridiplantae</taxon>
        <taxon>Streptophyta</taxon>
        <taxon>Embryophyta</taxon>
        <taxon>Tracheophyta</taxon>
        <taxon>Spermatophyta</taxon>
        <taxon>Magnoliopsida</taxon>
        <taxon>eudicotyledons</taxon>
        <taxon>Gunneridae</taxon>
        <taxon>Pentapetalae</taxon>
        <taxon>rosids</taxon>
        <taxon>malvids</taxon>
        <taxon>Brassicales</taxon>
        <taxon>Brassicaceae</taxon>
        <taxon>Coluteocarpeae</taxon>
        <taxon>Microthlaspi</taxon>
    </lineage>
</organism>
<sequence length="170" mass="19517">MVSRFLHQNNSLSFRLVPSILTYYYRLGPVMLFLLLRRHCPRCAWSIPPALALPATENWESLNLIVLYNLQQDKQRWLNQAFTVSCIITDDADLEKLDPSESHALLTAAELSDKKRKTSNMETNTILGDTADDELEANSNLWLGNQHHTWDQTSPSPLPEKKEKRPSLEN</sequence>
<dbReference type="Proteomes" id="UP000467841">
    <property type="component" value="Unassembled WGS sequence"/>
</dbReference>
<gene>
    <name evidence="2" type="ORF">MERR_LOCUS48152</name>
</gene>
<keyword evidence="3" id="KW-1185">Reference proteome</keyword>
<feature type="compositionally biased region" description="Basic and acidic residues" evidence="1">
    <location>
        <begin position="159"/>
        <end position="170"/>
    </location>
</feature>
<evidence type="ECO:0000313" key="2">
    <source>
        <dbReference type="EMBL" id="CAA7060916.1"/>
    </source>
</evidence>
<evidence type="ECO:0000256" key="1">
    <source>
        <dbReference type="SAM" id="MobiDB-lite"/>
    </source>
</evidence>
<evidence type="ECO:0000313" key="3">
    <source>
        <dbReference type="Proteomes" id="UP000467841"/>
    </source>
</evidence>
<reference evidence="2" key="1">
    <citation type="submission" date="2020-01" db="EMBL/GenBank/DDBJ databases">
        <authorList>
            <person name="Mishra B."/>
        </authorList>
    </citation>
    <scope>NUCLEOTIDE SEQUENCE [LARGE SCALE GENOMIC DNA]</scope>
</reference>
<protein>
    <submittedName>
        <fullName evidence="2">Uncharacterized protein</fullName>
    </submittedName>
</protein>
<accession>A0A6D2KVI8</accession>
<dbReference type="EMBL" id="CACVBM020001840">
    <property type="protein sequence ID" value="CAA7060916.1"/>
    <property type="molecule type" value="Genomic_DNA"/>
</dbReference>